<feature type="domain" description="Zn(2)-C6 fungal-type" evidence="6">
    <location>
        <begin position="22"/>
        <end position="52"/>
    </location>
</feature>
<dbReference type="RefSeq" id="XP_064701323.1">
    <property type="nucleotide sequence ID" value="XM_064852616.1"/>
</dbReference>
<feature type="region of interest" description="Disordered" evidence="5">
    <location>
        <begin position="1"/>
        <end position="22"/>
    </location>
</feature>
<dbReference type="AlphaFoldDB" id="A0AAV9MVP0"/>
<proteinExistence type="predicted"/>
<dbReference type="Proteomes" id="UP001358417">
    <property type="component" value="Unassembled WGS sequence"/>
</dbReference>
<organism evidence="7 8">
    <name type="scientific">Exophiala bonariae</name>
    <dbReference type="NCBI Taxonomy" id="1690606"/>
    <lineage>
        <taxon>Eukaryota</taxon>
        <taxon>Fungi</taxon>
        <taxon>Dikarya</taxon>
        <taxon>Ascomycota</taxon>
        <taxon>Pezizomycotina</taxon>
        <taxon>Eurotiomycetes</taxon>
        <taxon>Chaetothyriomycetidae</taxon>
        <taxon>Chaetothyriales</taxon>
        <taxon>Herpotrichiellaceae</taxon>
        <taxon>Exophiala</taxon>
    </lineage>
</organism>
<dbReference type="GO" id="GO:0003677">
    <property type="term" value="F:DNA binding"/>
    <property type="evidence" value="ECO:0007669"/>
    <property type="project" value="UniProtKB-KW"/>
</dbReference>
<evidence type="ECO:0000313" key="8">
    <source>
        <dbReference type="Proteomes" id="UP001358417"/>
    </source>
</evidence>
<dbReference type="EMBL" id="JAVRRD010000035">
    <property type="protein sequence ID" value="KAK5045705.1"/>
    <property type="molecule type" value="Genomic_DNA"/>
</dbReference>
<feature type="compositionally biased region" description="Polar residues" evidence="5">
    <location>
        <begin position="74"/>
        <end position="92"/>
    </location>
</feature>
<gene>
    <name evidence="7" type="ORF">LTR84_009074</name>
</gene>
<accession>A0AAV9MVP0</accession>
<dbReference type="Pfam" id="PF00172">
    <property type="entry name" value="Zn_clus"/>
    <property type="match status" value="1"/>
</dbReference>
<dbReference type="CDD" id="cd00067">
    <property type="entry name" value="GAL4"/>
    <property type="match status" value="1"/>
</dbReference>
<evidence type="ECO:0000256" key="5">
    <source>
        <dbReference type="SAM" id="MobiDB-lite"/>
    </source>
</evidence>
<dbReference type="PROSITE" id="PS50048">
    <property type="entry name" value="ZN2_CY6_FUNGAL_2"/>
    <property type="match status" value="1"/>
</dbReference>
<dbReference type="SMART" id="SM00066">
    <property type="entry name" value="GAL4"/>
    <property type="match status" value="1"/>
</dbReference>
<keyword evidence="3" id="KW-0804">Transcription</keyword>
<feature type="compositionally biased region" description="Basic residues" evidence="5">
    <location>
        <begin position="10"/>
        <end position="19"/>
    </location>
</feature>
<name>A0AAV9MVP0_9EURO</name>
<dbReference type="Gene3D" id="4.10.240.10">
    <property type="entry name" value="Zn(2)-C6 fungal-type DNA-binding domain"/>
    <property type="match status" value="1"/>
</dbReference>
<evidence type="ECO:0000259" key="6">
    <source>
        <dbReference type="PROSITE" id="PS50048"/>
    </source>
</evidence>
<dbReference type="GO" id="GO:0000981">
    <property type="term" value="F:DNA-binding transcription factor activity, RNA polymerase II-specific"/>
    <property type="evidence" value="ECO:0007669"/>
    <property type="project" value="InterPro"/>
</dbReference>
<dbReference type="InterPro" id="IPR052400">
    <property type="entry name" value="Zn2-C6_fungal_TF"/>
</dbReference>
<evidence type="ECO:0000256" key="2">
    <source>
        <dbReference type="ARBA" id="ARBA00023125"/>
    </source>
</evidence>
<evidence type="ECO:0000313" key="7">
    <source>
        <dbReference type="EMBL" id="KAK5045705.1"/>
    </source>
</evidence>
<sequence>MVSPQVPRPFKPRKPHTKSRNGCQYCRRRRIKCDEAQPECNRCVSRNQPCEYSKSEDHSRGSNDSSPSVPSQSATATVKSAASESTDAQGDSHSPLFDSFLELGLQDSGFGTPINLSLDFTTADEDVQYSCSGISDYGKAVTTDNTSLTRDLYLLDEYIMHGCQDSLLFPHIVYAITAGIPNLAAYHKGLLSSLLALGAACRCLNLLTDSFTPPASPASGEMESVVELMQTADRYHQAALEALRYDIMDITHGNPQVIHLEAIMIFPYPLARRRIIRLLTRPRHQSTPDSSMIGLDIPEDSPLKLEWMVFLRGITTVGRASMQNYTSMADDTKSEMYLIQNSNVDKSVSVEVLSTVARHAQQNLLSSPRAVAVIIGAKHPLYPVISATRASAQQKLDARIDILQKHTSRLQRTLCQSHEDTRRMFDYSASLVACKLACDVLSGMSDAIFDEKAHLRRSTELTARELNTSWLKLFAGPPEYHPDWPMRRSVILWVSCVPKEYTDLLVSPLPNPDLFQHDCLGLSQERDLSLAIKLLAWDIYAHWLAYAILIEHECWYIADLGTFDIGKTKAMLDRYSCSCGSEIIGPARSEQDYWPTSMCSIAQQLQKYRNHTPTP</sequence>
<keyword evidence="4" id="KW-0539">Nucleus</keyword>
<dbReference type="InterPro" id="IPR036864">
    <property type="entry name" value="Zn2-C6_fun-type_DNA-bd_sf"/>
</dbReference>
<evidence type="ECO:0000256" key="1">
    <source>
        <dbReference type="ARBA" id="ARBA00023015"/>
    </source>
</evidence>
<dbReference type="InterPro" id="IPR001138">
    <property type="entry name" value="Zn2Cys6_DnaBD"/>
</dbReference>
<dbReference type="PROSITE" id="PS00463">
    <property type="entry name" value="ZN2_CY6_FUNGAL_1"/>
    <property type="match status" value="1"/>
</dbReference>
<reference evidence="7 8" key="1">
    <citation type="submission" date="2023-08" db="EMBL/GenBank/DDBJ databases">
        <title>Black Yeasts Isolated from many extreme environments.</title>
        <authorList>
            <person name="Coleine C."/>
            <person name="Stajich J.E."/>
            <person name="Selbmann L."/>
        </authorList>
    </citation>
    <scope>NUCLEOTIDE SEQUENCE [LARGE SCALE GENOMIC DNA]</scope>
    <source>
        <strain evidence="7 8">CCFEE 5792</strain>
    </source>
</reference>
<keyword evidence="1" id="KW-0805">Transcription regulation</keyword>
<dbReference type="SUPFAM" id="SSF57701">
    <property type="entry name" value="Zn2/Cys6 DNA-binding domain"/>
    <property type="match status" value="1"/>
</dbReference>
<dbReference type="PANTHER" id="PTHR47657">
    <property type="entry name" value="STEROL REGULATORY ELEMENT-BINDING PROTEIN ECM22"/>
    <property type="match status" value="1"/>
</dbReference>
<comment type="caution">
    <text evidence="7">The sequence shown here is derived from an EMBL/GenBank/DDBJ whole genome shotgun (WGS) entry which is preliminary data.</text>
</comment>
<dbReference type="GO" id="GO:0008270">
    <property type="term" value="F:zinc ion binding"/>
    <property type="evidence" value="ECO:0007669"/>
    <property type="project" value="InterPro"/>
</dbReference>
<dbReference type="GeneID" id="89977235"/>
<keyword evidence="8" id="KW-1185">Reference proteome</keyword>
<evidence type="ECO:0000256" key="3">
    <source>
        <dbReference type="ARBA" id="ARBA00023163"/>
    </source>
</evidence>
<feature type="region of interest" description="Disordered" evidence="5">
    <location>
        <begin position="50"/>
        <end position="92"/>
    </location>
</feature>
<dbReference type="PANTHER" id="PTHR47657:SF14">
    <property type="entry name" value="ZN(2)-C6 FUNGAL-TYPE DOMAIN-CONTAINING PROTEIN"/>
    <property type="match status" value="1"/>
</dbReference>
<evidence type="ECO:0000256" key="4">
    <source>
        <dbReference type="ARBA" id="ARBA00023242"/>
    </source>
</evidence>
<protein>
    <recommendedName>
        <fullName evidence="6">Zn(2)-C6 fungal-type domain-containing protein</fullName>
    </recommendedName>
</protein>
<keyword evidence="2" id="KW-0238">DNA-binding</keyword>
<feature type="compositionally biased region" description="Low complexity" evidence="5">
    <location>
        <begin position="62"/>
        <end position="73"/>
    </location>
</feature>